<dbReference type="EMBL" id="OU900095">
    <property type="protein sequence ID" value="CAG9858421.1"/>
    <property type="molecule type" value="Genomic_DNA"/>
</dbReference>
<feature type="signal peptide" evidence="7">
    <location>
        <begin position="1"/>
        <end position="17"/>
    </location>
</feature>
<dbReference type="AlphaFoldDB" id="A0A059UDL5"/>
<reference evidence="8" key="1">
    <citation type="journal article" date="2014" name="Proc. Natl. Acad. Sci. U.S.A.">
        <title>Phyllotreta striolata flea beetles use host plant defense compounds to create their own glucosinolate-myrosinase system.</title>
        <authorList>
            <person name="Beran F."/>
            <person name="Pauchet Y."/>
            <person name="Kunert G."/>
            <person name="Reichelt M."/>
            <person name="Wielsch N."/>
            <person name="Vogel H."/>
            <person name="Reinecke A."/>
            <person name="Svatos A."/>
            <person name="Mewis I."/>
            <person name="Schmid D."/>
            <person name="Ramasamy S."/>
            <person name="Ulrichs C."/>
            <person name="Hansson B.S."/>
            <person name="Gershenzon J."/>
            <person name="Heckel D.G."/>
        </authorList>
    </citation>
    <scope>NUCLEOTIDE SEQUENCE</scope>
</reference>
<evidence type="ECO:0000256" key="7">
    <source>
        <dbReference type="SAM" id="SignalP"/>
    </source>
</evidence>
<dbReference type="PANTHER" id="PTHR10353:SF36">
    <property type="entry name" value="LP05116P"/>
    <property type="match status" value="1"/>
</dbReference>
<evidence type="ECO:0000313" key="10">
    <source>
        <dbReference type="Proteomes" id="UP001153712"/>
    </source>
</evidence>
<dbReference type="InterPro" id="IPR033132">
    <property type="entry name" value="GH_1_N_CS"/>
</dbReference>
<dbReference type="FunFam" id="3.20.20.80:FF:000013">
    <property type="entry name" value="lactase-phlorizin hydrolase"/>
    <property type="match status" value="1"/>
</dbReference>
<dbReference type="Gene3D" id="3.20.20.80">
    <property type="entry name" value="Glycosidases"/>
    <property type="match status" value="1"/>
</dbReference>
<evidence type="ECO:0000313" key="9">
    <source>
        <dbReference type="EMBL" id="CAG9858421.1"/>
    </source>
</evidence>
<comment type="similarity">
    <text evidence="1 6">Belongs to the glycosyl hydrolase 1 family.</text>
</comment>
<dbReference type="PRINTS" id="PR00131">
    <property type="entry name" value="GLHYDRLASE1"/>
</dbReference>
<organism evidence="8">
    <name type="scientific">Phyllotreta striolata</name>
    <name type="common">Striped flea beetle</name>
    <name type="synonym">Crioceris striolata</name>
    <dbReference type="NCBI Taxonomy" id="444603"/>
    <lineage>
        <taxon>Eukaryota</taxon>
        <taxon>Metazoa</taxon>
        <taxon>Ecdysozoa</taxon>
        <taxon>Arthropoda</taxon>
        <taxon>Hexapoda</taxon>
        <taxon>Insecta</taxon>
        <taxon>Pterygota</taxon>
        <taxon>Neoptera</taxon>
        <taxon>Endopterygota</taxon>
        <taxon>Coleoptera</taxon>
        <taxon>Polyphaga</taxon>
        <taxon>Cucujiformia</taxon>
        <taxon>Chrysomeloidea</taxon>
        <taxon>Chrysomelidae</taxon>
        <taxon>Galerucinae</taxon>
        <taxon>Alticini</taxon>
        <taxon>Phyllotreta</taxon>
    </lineage>
</organism>
<dbReference type="GO" id="GO:0008422">
    <property type="term" value="F:beta-glucosidase activity"/>
    <property type="evidence" value="ECO:0007669"/>
    <property type="project" value="TreeGrafter"/>
</dbReference>
<evidence type="ECO:0000256" key="5">
    <source>
        <dbReference type="ARBA" id="ARBA00023295"/>
    </source>
</evidence>
<evidence type="ECO:0000256" key="2">
    <source>
        <dbReference type="ARBA" id="ARBA00011738"/>
    </source>
</evidence>
<dbReference type="InterPro" id="IPR017853">
    <property type="entry name" value="GH"/>
</dbReference>
<dbReference type="PANTHER" id="PTHR10353">
    <property type="entry name" value="GLYCOSYL HYDROLASE"/>
    <property type="match status" value="1"/>
</dbReference>
<evidence type="ECO:0000256" key="4">
    <source>
        <dbReference type="ARBA" id="ARBA00023180"/>
    </source>
</evidence>
<keyword evidence="5" id="KW-0326">Glycosidase</keyword>
<dbReference type="Proteomes" id="UP001153712">
    <property type="component" value="Chromosome 2"/>
</dbReference>
<evidence type="ECO:0000256" key="1">
    <source>
        <dbReference type="ARBA" id="ARBA00010838"/>
    </source>
</evidence>
<evidence type="ECO:0000256" key="6">
    <source>
        <dbReference type="RuleBase" id="RU003690"/>
    </source>
</evidence>
<evidence type="ECO:0000256" key="3">
    <source>
        <dbReference type="ARBA" id="ARBA00022801"/>
    </source>
</evidence>
<name>A0A059UDL5_PHYSR</name>
<evidence type="ECO:0000313" key="8">
    <source>
        <dbReference type="EMBL" id="AHZ59660.1"/>
    </source>
</evidence>
<comment type="subunit">
    <text evidence="2">Homodimer.</text>
</comment>
<feature type="chain" id="PRO_5040664998" evidence="7">
    <location>
        <begin position="18"/>
        <end position="492"/>
    </location>
</feature>
<dbReference type="GO" id="GO:0005975">
    <property type="term" value="P:carbohydrate metabolic process"/>
    <property type="evidence" value="ECO:0007669"/>
    <property type="project" value="InterPro"/>
</dbReference>
<accession>A0A059UDL5</accession>
<dbReference type="OrthoDB" id="65569at2759"/>
<protein>
    <submittedName>
        <fullName evidence="8">Glycoside hydrolase family 1</fullName>
    </submittedName>
</protein>
<dbReference type="PROSITE" id="PS00653">
    <property type="entry name" value="GLYCOSYL_HYDROL_F1_2"/>
    <property type="match status" value="1"/>
</dbReference>
<sequence>MFSLYYFTVLLLSVCAGEDVINNRRFPPDFIFSVGTSAYQVEGGWNEDGKSPSIWDTTVHNNPAFIEDSSNGDIACDSYHKIEEDVANLKELGVTHYRFSIAWTRIFPNGIGEVNEAGVAYYKKLIKELKNNGISPFVTIFHWDIPQALQDMGGILNSSFVSWYSDYARECFKRFGDDVDYWITFNEPQQVCTGGYGYGYFPPAVKSEGLLEYFCVSQVVKSHAKAWHIYDSEFRSKQNGKVSITLDTGAFLPASNSSADEEAADRMLHFTLGVYANPIYVGDFPEVVKSRVAARSAAEGRNQSRLPELTPEEIDYIRGTHDFFGLNVYSASVAQAMEDPPVQNPPSKWQDQAVTTSMPSDWESTSQQFTKVVPWTVRSLLNWIKNTYNNPGIIITENGYPSKGDKDDRRLYYIRGYLSYIRDTMIEDGVSVLGYTVWSFMDNFEWTSGYTQKYGLYEVDFSSPNRTRTIRPSGEFYRKVTQTRCLVDNCVD</sequence>
<dbReference type="EMBL" id="KF377842">
    <property type="protein sequence ID" value="AHZ59660.1"/>
    <property type="molecule type" value="mRNA"/>
</dbReference>
<proteinExistence type="evidence at transcript level"/>
<keyword evidence="3 8" id="KW-0378">Hydrolase</keyword>
<keyword evidence="7" id="KW-0732">Signal</keyword>
<gene>
    <name evidence="8" type="ORF">GH1-14</name>
    <name evidence="9" type="ORF">PHYEVI_LOCUS4810</name>
</gene>
<keyword evidence="4" id="KW-0325">Glycoprotein</keyword>
<dbReference type="InterPro" id="IPR001360">
    <property type="entry name" value="Glyco_hydro_1"/>
</dbReference>
<dbReference type="Pfam" id="PF00232">
    <property type="entry name" value="Glyco_hydro_1"/>
    <property type="match status" value="1"/>
</dbReference>
<reference evidence="9" key="2">
    <citation type="submission" date="2022-01" db="EMBL/GenBank/DDBJ databases">
        <authorList>
            <person name="King R."/>
        </authorList>
    </citation>
    <scope>NUCLEOTIDE SEQUENCE</scope>
</reference>
<keyword evidence="10" id="KW-1185">Reference proteome</keyword>
<dbReference type="SUPFAM" id="SSF51445">
    <property type="entry name" value="(Trans)glycosidases"/>
    <property type="match status" value="1"/>
</dbReference>